<organism evidence="2 3">
    <name type="scientific">Candidatus Roizmanbacteria bacterium RIFOXYA1_FULL_41_12</name>
    <dbReference type="NCBI Taxonomy" id="1802082"/>
    <lineage>
        <taxon>Bacteria</taxon>
        <taxon>Candidatus Roizmaniibacteriota</taxon>
    </lineage>
</organism>
<dbReference type="Proteomes" id="UP000178450">
    <property type="component" value="Unassembled WGS sequence"/>
</dbReference>
<gene>
    <name evidence="2" type="ORF">A2209_04245</name>
</gene>
<keyword evidence="1" id="KW-0812">Transmembrane</keyword>
<feature type="transmembrane region" description="Helical" evidence="1">
    <location>
        <begin position="383"/>
        <end position="402"/>
    </location>
</feature>
<evidence type="ECO:0008006" key="4">
    <source>
        <dbReference type="Google" id="ProtNLM"/>
    </source>
</evidence>
<proteinExistence type="predicted"/>
<evidence type="ECO:0000313" key="3">
    <source>
        <dbReference type="Proteomes" id="UP000178450"/>
    </source>
</evidence>
<accession>A0A1F7KAL3</accession>
<evidence type="ECO:0000256" key="1">
    <source>
        <dbReference type="SAM" id="Phobius"/>
    </source>
</evidence>
<comment type="caution">
    <text evidence="2">The sequence shown here is derived from an EMBL/GenBank/DDBJ whole genome shotgun (WGS) entry which is preliminary data.</text>
</comment>
<name>A0A1F7KAL3_9BACT</name>
<sequence>MKKRVRSFKQIWSVLLVFFKPTYRKLLLIIGVSFVVRLVVYGYIKIPWIIFDEYIYLDTARQIVRSNFLSQLSRDPQLYPPGWPLFLAAFTGFIKNPLVQYKISLIGTMLISSLIPFLVFWLSGSLWVSLLVAFYPPLFIYSSNIMSETLFIFMLLALITALKFIVRDDLNKRGSLFLAAVILGLFIYFTRIIRSFGIILLPAFALAVLLVIYFQYRAQSFNRLKSLVYFSLLTVFFYYVWNYLSRLLFLPDKGFYEKTTYIDSFIKGLMQPRFSFTLLRNEITLSLYWLFFVLPIFSYFEFRKEWHKKEWYLLLPRLWTIFIFGFSLLLTFAHMFIGTARNPQYLVFSRYLDPALVLLFVYGATDFLKYFQTASAKLKIHPAIWLVLAYFVYYFIFKLPKLDYKFGNTMSVYFFLLFKEQAWLSWILVALVGFIVYSIIKNQRFWLLSGLLIFFVWTTLFAINNTLSTPTWVMAKYQKVINEWDLALSNYQTADIPICIHKDGISSETYYLYHFLYPYQYLKNCDSYDNKPRRILTRKNHRFALPSNCSLDFRFTSQESIIYCPLGY</sequence>
<feature type="transmembrane region" description="Helical" evidence="1">
    <location>
        <begin position="445"/>
        <end position="463"/>
    </location>
</feature>
<feature type="transmembrane region" description="Helical" evidence="1">
    <location>
        <begin position="283"/>
        <end position="302"/>
    </location>
</feature>
<keyword evidence="1" id="KW-0472">Membrane</keyword>
<feature type="transmembrane region" description="Helical" evidence="1">
    <location>
        <begin position="26"/>
        <end position="44"/>
    </location>
</feature>
<reference evidence="2 3" key="1">
    <citation type="journal article" date="2016" name="Nat. Commun.">
        <title>Thousands of microbial genomes shed light on interconnected biogeochemical processes in an aquifer system.</title>
        <authorList>
            <person name="Anantharaman K."/>
            <person name="Brown C.T."/>
            <person name="Hug L.A."/>
            <person name="Sharon I."/>
            <person name="Castelle C.J."/>
            <person name="Probst A.J."/>
            <person name="Thomas B.C."/>
            <person name="Singh A."/>
            <person name="Wilkins M.J."/>
            <person name="Karaoz U."/>
            <person name="Brodie E.L."/>
            <person name="Williams K.H."/>
            <person name="Hubbard S.S."/>
            <person name="Banfield J.F."/>
        </authorList>
    </citation>
    <scope>NUCLEOTIDE SEQUENCE [LARGE SCALE GENOMIC DNA]</scope>
</reference>
<keyword evidence="1" id="KW-1133">Transmembrane helix</keyword>
<feature type="transmembrane region" description="Helical" evidence="1">
    <location>
        <begin position="78"/>
        <end position="94"/>
    </location>
</feature>
<feature type="transmembrane region" description="Helical" evidence="1">
    <location>
        <begin position="314"/>
        <end position="339"/>
    </location>
</feature>
<evidence type="ECO:0000313" key="2">
    <source>
        <dbReference type="EMBL" id="OGK64883.1"/>
    </source>
</evidence>
<dbReference type="AlphaFoldDB" id="A0A1F7KAL3"/>
<feature type="transmembrane region" description="Helical" evidence="1">
    <location>
        <begin position="174"/>
        <end position="190"/>
    </location>
</feature>
<protein>
    <recommendedName>
        <fullName evidence="4">Glycosyltransferase RgtA/B/C/D-like domain-containing protein</fullName>
    </recommendedName>
</protein>
<feature type="transmembrane region" description="Helical" evidence="1">
    <location>
        <begin position="226"/>
        <end position="244"/>
    </location>
</feature>
<feature type="transmembrane region" description="Helical" evidence="1">
    <location>
        <begin position="196"/>
        <end position="214"/>
    </location>
</feature>
<feature type="transmembrane region" description="Helical" evidence="1">
    <location>
        <begin position="422"/>
        <end position="440"/>
    </location>
</feature>
<feature type="transmembrane region" description="Helical" evidence="1">
    <location>
        <begin position="351"/>
        <end position="371"/>
    </location>
</feature>
<feature type="transmembrane region" description="Helical" evidence="1">
    <location>
        <begin position="138"/>
        <end position="162"/>
    </location>
</feature>
<dbReference type="EMBL" id="MGBG01000013">
    <property type="protein sequence ID" value="OGK64883.1"/>
    <property type="molecule type" value="Genomic_DNA"/>
</dbReference>
<feature type="transmembrane region" description="Helical" evidence="1">
    <location>
        <begin position="106"/>
        <end position="132"/>
    </location>
</feature>